<name>A0AAV0TY97_9STRA</name>
<comment type="subcellular location">
    <subcellularLocation>
        <location evidence="1">Nucleus</location>
    </subcellularLocation>
</comment>
<dbReference type="InterPro" id="IPR001965">
    <property type="entry name" value="Znf_PHD"/>
</dbReference>
<reference evidence="18" key="1">
    <citation type="submission" date="2022-12" db="EMBL/GenBank/DDBJ databases">
        <authorList>
            <person name="Webb A."/>
        </authorList>
    </citation>
    <scope>NUCLEOTIDE SEQUENCE</scope>
    <source>
        <strain evidence="18">Pd1</strain>
    </source>
</reference>
<dbReference type="GO" id="GO:0040029">
    <property type="term" value="P:epigenetic regulation of gene expression"/>
    <property type="evidence" value="ECO:0007669"/>
    <property type="project" value="TreeGrafter"/>
</dbReference>
<proteinExistence type="inferred from homology"/>
<dbReference type="Gene3D" id="3.30.40.10">
    <property type="entry name" value="Zinc/RING finger domain, C3HC4 (zinc finger)"/>
    <property type="match status" value="1"/>
</dbReference>
<comment type="caution">
    <text evidence="18">The sequence shown here is derived from an EMBL/GenBank/DDBJ whole genome shotgun (WGS) entry which is preliminary data.</text>
</comment>
<feature type="domain" description="AP2/ERF" evidence="17">
    <location>
        <begin position="124"/>
        <end position="183"/>
    </location>
</feature>
<dbReference type="Pfam" id="PF00850">
    <property type="entry name" value="Hist_deacetyl"/>
    <property type="match status" value="1"/>
</dbReference>
<dbReference type="PROSITE" id="PS01359">
    <property type="entry name" value="ZF_PHD_1"/>
    <property type="match status" value="1"/>
</dbReference>
<dbReference type="PANTHER" id="PTHR10625">
    <property type="entry name" value="HISTONE DEACETYLASE HDAC1-RELATED"/>
    <property type="match status" value="1"/>
</dbReference>
<dbReference type="InterPro" id="IPR019787">
    <property type="entry name" value="Znf_PHD-finger"/>
</dbReference>
<keyword evidence="19" id="KW-1185">Reference proteome</keyword>
<keyword evidence="7" id="KW-0378">Hydrolase</keyword>
<dbReference type="GO" id="GO:0003700">
    <property type="term" value="F:DNA-binding transcription factor activity"/>
    <property type="evidence" value="ECO:0007669"/>
    <property type="project" value="InterPro"/>
</dbReference>
<dbReference type="InterPro" id="IPR023696">
    <property type="entry name" value="Ureohydrolase_dom_sf"/>
</dbReference>
<evidence type="ECO:0000256" key="9">
    <source>
        <dbReference type="ARBA" id="ARBA00022853"/>
    </source>
</evidence>
<dbReference type="InterPro" id="IPR036955">
    <property type="entry name" value="AP2/ERF_dom_sf"/>
</dbReference>
<dbReference type="SUPFAM" id="SSF57903">
    <property type="entry name" value="FYVE/PHD zinc finger"/>
    <property type="match status" value="1"/>
</dbReference>
<dbReference type="EC" id="3.5.1.98" evidence="3"/>
<evidence type="ECO:0000256" key="12">
    <source>
        <dbReference type="ARBA" id="ARBA00023163"/>
    </source>
</evidence>
<evidence type="ECO:0000256" key="2">
    <source>
        <dbReference type="ARBA" id="ARBA00007738"/>
    </source>
</evidence>
<feature type="compositionally biased region" description="Basic residues" evidence="15">
    <location>
        <begin position="230"/>
        <end position="248"/>
    </location>
</feature>
<dbReference type="Proteomes" id="UP001162029">
    <property type="component" value="Unassembled WGS sequence"/>
</dbReference>
<evidence type="ECO:0000256" key="1">
    <source>
        <dbReference type="ARBA" id="ARBA00004123"/>
    </source>
</evidence>
<feature type="compositionally biased region" description="Basic and acidic residues" evidence="15">
    <location>
        <begin position="761"/>
        <end position="804"/>
    </location>
</feature>
<dbReference type="Gene3D" id="3.30.730.10">
    <property type="entry name" value="AP2/ERF domain"/>
    <property type="match status" value="2"/>
</dbReference>
<evidence type="ECO:0000256" key="14">
    <source>
        <dbReference type="PROSITE-ProRule" id="PRU00146"/>
    </source>
</evidence>
<comment type="similarity">
    <text evidence="2">Belongs to the histone deacetylase family. HD type 2 subfamily.</text>
</comment>
<feature type="region of interest" description="Disordered" evidence="15">
    <location>
        <begin position="761"/>
        <end position="860"/>
    </location>
</feature>
<evidence type="ECO:0000256" key="6">
    <source>
        <dbReference type="ARBA" id="ARBA00022771"/>
    </source>
</evidence>
<feature type="region of interest" description="Disordered" evidence="15">
    <location>
        <begin position="87"/>
        <end position="110"/>
    </location>
</feature>
<dbReference type="CDD" id="cd00018">
    <property type="entry name" value="AP2"/>
    <property type="match status" value="1"/>
</dbReference>
<dbReference type="SMART" id="SM00249">
    <property type="entry name" value="PHD"/>
    <property type="match status" value="1"/>
</dbReference>
<dbReference type="GO" id="GO:0000118">
    <property type="term" value="C:histone deacetylase complex"/>
    <property type="evidence" value="ECO:0007669"/>
    <property type="project" value="TreeGrafter"/>
</dbReference>
<accession>A0AAV0TY97</accession>
<dbReference type="GO" id="GO:0003677">
    <property type="term" value="F:DNA binding"/>
    <property type="evidence" value="ECO:0007669"/>
    <property type="project" value="UniProtKB-KW"/>
</dbReference>
<dbReference type="InterPro" id="IPR000286">
    <property type="entry name" value="HDACs"/>
</dbReference>
<keyword evidence="13" id="KW-0539">Nucleus</keyword>
<keyword evidence="5" id="KW-0479">Metal-binding</keyword>
<dbReference type="InterPro" id="IPR011011">
    <property type="entry name" value="Znf_FYVE_PHD"/>
</dbReference>
<keyword evidence="8" id="KW-0862">Zinc</keyword>
<sequence length="1901" mass="208868">MFAASADNLKREKASRVSNGCVVCGSGQNGDSILLCDGCDVEYHMHCLVPPLTKIPAEDFYCKKCTDTHVATQHMAAADAICAAPGTAATAPDTPPPRAEGPSTPADAFTDTSAKPAILMKDSKYRGVSKVSMKGVKKPFVAKLWQGSKYLQLGIFGSEIEAAHAYDKAAVVQYGTGAQLNFPHLHESFIQPEVAFSIRQQNPIAASENSATSSPVRPSSAEYSASPGRGRGRYRGRGRGRGRGKRLQRSPDVHATDAQFDAKRRKTESSEKALSVPVKNYLGVQVHRVYAHAQIHVNGKVVNLGTFSTAEEAAMAYDKAALKYFGGSSDFSDAHPDEIVLNFPEKRDVLLKQLLEEEKQETARQGAKVGGSSYASRSVQNAKYSLLIMKLNAWLSKFQRSVKMVEASQRVQWDLHSMFAKSNEDIIQMDDATSLMSLVKMEIFGSGPMIKKEFTTRDQKLRQSNKEVQNAILMMIEELKIYVADAPLDPLFQPPPRCAPILDLLSTSRHLKLISVINDLAHLKTRVDGRDSNSVVDGRFESKLRAVVDYRARLQMSSSNEKQKLAHFMRDVETGSSPGLNTTSPVIVGGNTVPANSELRLPTSKESGFLRNAKYVKWKVLVLKPGIQNSGGQIDSFKRVIANEEMEEEELVGSLVEAKIVTTDVKMEVTDAEEQEEEIIGSSVAIASAEAGKDEAGAAAETVRKSAKLDKNKDIEKLGTDTDAVSQVADMNKSTGKETNKVTDLLGTAVDKTEIIDTKPKDDKLATSKPEEATIGTEELKEDKAEVKKPEDESEASKSEKADTESVDESAGSQNTMEDNNREDPLSDSKATCFEGEPGMAMPDDDVIRKNAGDASSSSRVTVSGGEFEWEFCLAIRAEDKWRLHPLSSKTGVTGEFVDDVTLTENEVLEMEVSVEEVCSSSLTDGKTAWIDHLHQLHVEECQVRQHIQRETNRQHALRGIIKIEQDRLNEKSAVYREAMDKLNMEISLALKNRERVGQDAQLVKLMQHSFDPILGDLLDKCEEALLNCFQKLSLRFEDFAQEFEYYRNSLLSLTQLRGKKLTTGDGQASPIDAAALNLDKNSGVVKHENIARFADAVSTASDVLEPADDSEVIYTEKSDGFDDLGDSTGLRQAYVTFYMGEMEALWKERSSSLEMIQAIQRSLLNYTTGVATPHENATSLVETASPSETLESTDVEMKVEDVNAEKKTKESIAITAETKHTSKTSSCVAEGNAIDTPNETQIGPNENAMQSVDTGAKTDNPPVLAAQVLETWKMKSAPVGSEVSVKTEPQLAFGKFRREQELREAVESCLAQWQCIQWPTELNSTFLTPTSVALSNQSPKVKSEPITLQSVAVADEDNTESYSVMEELKRVMIDLTQDQVILVPPPVKPTTLVMYHPVFINHQTPKNHTECPERVERVVNILNSLAKKHQETVKLDRLSMSPEELCPPETTLLMVHSPTYLRQLKERSIEAGSQSASSPTASSPSSRALVFESDSGIREEAPKRESRKNNGRPSLVGAFGAASLEQNGVELDTFVSSKSWDVARAAAGTVCLAVDRVVRKEYHNAVCLVRPPRHHVGRHGRTENAPSSGFCLLNNVVIGATHARLYPWVRKVAVFDWDIHHGNGTEELLKDDPDAFFASIHLYSSGKYFPGTGKSCETGNRVNVALENTGAGSGSQAFRSALELKVLPAMRAFRPDIIFISAGFDGHRDDILGGVAADNNPNVPARYVEKDFAWATLETLKLAAEVCDGRVISVLEGGYDVRRETNSLAKSVAAHVAAISAYETARRKTGDNLIADVEIKEGADDKTAAALTHASPVTMERSIKKERVGLLEKLLSADVTDENAIIVDDEENEEEGVATGPARCMMTATSRMKKTWRRRKRMVTWRWKKQNLTVKNLMTM</sequence>
<dbReference type="InterPro" id="IPR001471">
    <property type="entry name" value="AP2/ERF_dom"/>
</dbReference>
<dbReference type="CDD" id="cd15519">
    <property type="entry name" value="PHD1_Lid2p_like"/>
    <property type="match status" value="1"/>
</dbReference>
<evidence type="ECO:0000256" key="13">
    <source>
        <dbReference type="ARBA" id="ARBA00023242"/>
    </source>
</evidence>
<dbReference type="InterPro" id="IPR023801">
    <property type="entry name" value="His_deacetylse_dom"/>
</dbReference>
<keyword evidence="4" id="KW-0678">Repressor</keyword>
<evidence type="ECO:0000256" key="8">
    <source>
        <dbReference type="ARBA" id="ARBA00022833"/>
    </source>
</evidence>
<feature type="domain" description="PHD-type" evidence="16">
    <location>
        <begin position="18"/>
        <end position="68"/>
    </location>
</feature>
<evidence type="ECO:0000256" key="7">
    <source>
        <dbReference type="ARBA" id="ARBA00022801"/>
    </source>
</evidence>
<dbReference type="InterPro" id="IPR037138">
    <property type="entry name" value="His_deacetylse_dom_sf"/>
</dbReference>
<evidence type="ECO:0000259" key="16">
    <source>
        <dbReference type="PROSITE" id="PS50016"/>
    </source>
</evidence>
<dbReference type="CDD" id="cd11599">
    <property type="entry name" value="HDAC_classII_2"/>
    <property type="match status" value="1"/>
</dbReference>
<evidence type="ECO:0000256" key="15">
    <source>
        <dbReference type="SAM" id="MobiDB-lite"/>
    </source>
</evidence>
<dbReference type="InterPro" id="IPR019786">
    <property type="entry name" value="Zinc_finger_PHD-type_CS"/>
</dbReference>
<dbReference type="PANTHER" id="PTHR10625:SF5">
    <property type="entry name" value="HISTONE DEACETYLASE"/>
    <property type="match status" value="1"/>
</dbReference>
<dbReference type="SUPFAM" id="SSF52768">
    <property type="entry name" value="Arginase/deacetylase"/>
    <property type="match status" value="1"/>
</dbReference>
<dbReference type="Gene3D" id="3.40.800.20">
    <property type="entry name" value="Histone deacetylase domain"/>
    <property type="match status" value="1"/>
</dbReference>
<evidence type="ECO:0000256" key="5">
    <source>
        <dbReference type="ARBA" id="ARBA00022723"/>
    </source>
</evidence>
<dbReference type="GO" id="GO:0008270">
    <property type="term" value="F:zinc ion binding"/>
    <property type="evidence" value="ECO:0007669"/>
    <property type="project" value="UniProtKB-KW"/>
</dbReference>
<feature type="domain" description="AP2/ERF" evidence="17">
    <location>
        <begin position="233"/>
        <end position="344"/>
    </location>
</feature>
<dbReference type="InterPro" id="IPR013083">
    <property type="entry name" value="Znf_RING/FYVE/PHD"/>
</dbReference>
<feature type="region of interest" description="Disordered" evidence="15">
    <location>
        <begin position="1227"/>
        <end position="1246"/>
    </location>
</feature>
<evidence type="ECO:0000313" key="19">
    <source>
        <dbReference type="Proteomes" id="UP001162029"/>
    </source>
</evidence>
<dbReference type="Pfam" id="PF00628">
    <property type="entry name" value="PHD"/>
    <property type="match status" value="1"/>
</dbReference>
<evidence type="ECO:0000259" key="17">
    <source>
        <dbReference type="PROSITE" id="PS51032"/>
    </source>
</evidence>
<dbReference type="PROSITE" id="PS51032">
    <property type="entry name" value="AP2_ERF"/>
    <property type="match status" value="2"/>
</dbReference>
<evidence type="ECO:0000256" key="10">
    <source>
        <dbReference type="ARBA" id="ARBA00023015"/>
    </source>
</evidence>
<keyword evidence="9" id="KW-0156">Chromatin regulator</keyword>
<keyword evidence="11" id="KW-0238">DNA-binding</keyword>
<feature type="compositionally biased region" description="Basic and acidic residues" evidence="15">
    <location>
        <begin position="1496"/>
        <end position="1509"/>
    </location>
</feature>
<dbReference type="PROSITE" id="PS50016">
    <property type="entry name" value="ZF_PHD_2"/>
    <property type="match status" value="1"/>
</dbReference>
<dbReference type="PRINTS" id="PR01270">
    <property type="entry name" value="HDASUPER"/>
</dbReference>
<dbReference type="InterPro" id="IPR016177">
    <property type="entry name" value="DNA-bd_dom_sf"/>
</dbReference>
<evidence type="ECO:0000256" key="4">
    <source>
        <dbReference type="ARBA" id="ARBA00022491"/>
    </source>
</evidence>
<protein>
    <recommendedName>
        <fullName evidence="3">histone deacetylase</fullName>
        <ecNumber evidence="3">3.5.1.98</ecNumber>
    </recommendedName>
</protein>
<organism evidence="18 19">
    <name type="scientific">Peronospora destructor</name>
    <dbReference type="NCBI Taxonomy" id="86335"/>
    <lineage>
        <taxon>Eukaryota</taxon>
        <taxon>Sar</taxon>
        <taxon>Stramenopiles</taxon>
        <taxon>Oomycota</taxon>
        <taxon>Peronosporomycetes</taxon>
        <taxon>Peronosporales</taxon>
        <taxon>Peronosporaceae</taxon>
        <taxon>Peronospora</taxon>
    </lineage>
</organism>
<dbReference type="SMART" id="SM00380">
    <property type="entry name" value="AP2"/>
    <property type="match status" value="2"/>
</dbReference>
<feature type="region of interest" description="Disordered" evidence="15">
    <location>
        <begin position="205"/>
        <end position="272"/>
    </location>
</feature>
<evidence type="ECO:0000256" key="11">
    <source>
        <dbReference type="ARBA" id="ARBA00023125"/>
    </source>
</evidence>
<feature type="compositionally biased region" description="Polar residues" evidence="15">
    <location>
        <begin position="205"/>
        <end position="223"/>
    </location>
</feature>
<keyword evidence="10" id="KW-0805">Transcription regulation</keyword>
<evidence type="ECO:0000256" key="3">
    <source>
        <dbReference type="ARBA" id="ARBA00012111"/>
    </source>
</evidence>
<gene>
    <name evidence="18" type="ORF">PDE001_LOCUS3725</name>
</gene>
<dbReference type="SUPFAM" id="SSF54171">
    <property type="entry name" value="DNA-binding domain"/>
    <property type="match status" value="2"/>
</dbReference>
<keyword evidence="6 14" id="KW-0863">Zinc-finger</keyword>
<feature type="compositionally biased region" description="Low complexity" evidence="15">
    <location>
        <begin position="1474"/>
        <end position="1487"/>
    </location>
</feature>
<feature type="compositionally biased region" description="Polar residues" evidence="15">
    <location>
        <begin position="1236"/>
        <end position="1246"/>
    </location>
</feature>
<evidence type="ECO:0000313" key="18">
    <source>
        <dbReference type="EMBL" id="CAI5727081.1"/>
    </source>
</evidence>
<dbReference type="EMBL" id="CANTFM010000648">
    <property type="protein sequence ID" value="CAI5727081.1"/>
    <property type="molecule type" value="Genomic_DNA"/>
</dbReference>
<dbReference type="GO" id="GO:0141221">
    <property type="term" value="F:histone deacetylase activity, hydrolytic mechanism"/>
    <property type="evidence" value="ECO:0007669"/>
    <property type="project" value="UniProtKB-EC"/>
</dbReference>
<feature type="region of interest" description="Disordered" evidence="15">
    <location>
        <begin position="1469"/>
        <end position="1515"/>
    </location>
</feature>
<keyword evidence="12" id="KW-0804">Transcription</keyword>